<dbReference type="InterPro" id="IPR016477">
    <property type="entry name" value="Fructo-/Ketosamine-3-kinase"/>
</dbReference>
<protein>
    <recommendedName>
        <fullName evidence="4">Aminoglycoside phosphotransferase</fullName>
    </recommendedName>
</protein>
<evidence type="ECO:0000313" key="3">
    <source>
        <dbReference type="Proteomes" id="UP000050816"/>
    </source>
</evidence>
<dbReference type="PATRIC" id="fig|1423760.3.peg.1906"/>
<dbReference type="Pfam" id="PF03881">
    <property type="entry name" value="Fructosamin_kin"/>
    <property type="match status" value="1"/>
</dbReference>
<accession>A0A0R1U7H2</accession>
<evidence type="ECO:0008006" key="4">
    <source>
        <dbReference type="Google" id="ProtNLM"/>
    </source>
</evidence>
<dbReference type="EMBL" id="AZFK01000052">
    <property type="protein sequence ID" value="KRL89196.1"/>
    <property type="molecule type" value="Genomic_DNA"/>
</dbReference>
<sequence length="280" mass="31877">MELPLSWFEKLPFAPFQRVVPVRGGDINLAFRLETATQTYFIKVQPHQPASYFAHEQAGLLTLSQAVNVPQPLASGVVADHAYLILNWLDQGAGDQFALGQAVARLHQITNDQFGFATDHTTKVLTKNNHWNADWGDFYRHQRLAPEVAAAKAQGVWNDWRDQHYQRMVAAFAHYYQIHSVQPSLLHGDLWAGNFLFTSTGTPTLIDPDALFGDREFDLAMTTIFGGFEPAFYQGYQSVWPLAPGFETRLPWYQFYYLTMHLILFGESYGPSVDQILQQY</sequence>
<dbReference type="AlphaFoldDB" id="A0A0R1U7H2"/>
<dbReference type="PANTHER" id="PTHR12149:SF8">
    <property type="entry name" value="PROTEIN-RIBULOSAMINE 3-KINASE"/>
    <property type="match status" value="1"/>
</dbReference>
<dbReference type="PANTHER" id="PTHR12149">
    <property type="entry name" value="FRUCTOSAMINE 3 KINASE-RELATED PROTEIN"/>
    <property type="match status" value="1"/>
</dbReference>
<dbReference type="RefSeq" id="WP_056955084.1">
    <property type="nucleotide sequence ID" value="NZ_AZFK01000052.1"/>
</dbReference>
<reference evidence="2 3" key="1">
    <citation type="journal article" date="2015" name="Genome Announc.">
        <title>Expanding the biotechnology potential of lactobacilli through comparative genomics of 213 strains and associated genera.</title>
        <authorList>
            <person name="Sun Z."/>
            <person name="Harris H.M."/>
            <person name="McCann A."/>
            <person name="Guo C."/>
            <person name="Argimon S."/>
            <person name="Zhang W."/>
            <person name="Yang X."/>
            <person name="Jeffery I.B."/>
            <person name="Cooney J.C."/>
            <person name="Kagawa T.F."/>
            <person name="Liu W."/>
            <person name="Song Y."/>
            <person name="Salvetti E."/>
            <person name="Wrobel A."/>
            <person name="Rasinkangas P."/>
            <person name="Parkhill J."/>
            <person name="Rea M.C."/>
            <person name="O'Sullivan O."/>
            <person name="Ritari J."/>
            <person name="Douillard F.P."/>
            <person name="Paul Ross R."/>
            <person name="Yang R."/>
            <person name="Briner A.E."/>
            <person name="Felis G.E."/>
            <person name="de Vos W.M."/>
            <person name="Barrangou R."/>
            <person name="Klaenhammer T.R."/>
            <person name="Caufield P.W."/>
            <person name="Cui Y."/>
            <person name="Zhang H."/>
            <person name="O'Toole P.W."/>
        </authorList>
    </citation>
    <scope>NUCLEOTIDE SEQUENCE [LARGE SCALE GENOMIC DNA]</scope>
    <source>
        <strain evidence="2 3">DSM 15946</strain>
    </source>
</reference>
<dbReference type="Gene3D" id="3.90.1200.10">
    <property type="match status" value="1"/>
</dbReference>
<name>A0A0R1U7H2_9LACO</name>
<comment type="similarity">
    <text evidence="1">Belongs to the fructosamine kinase family.</text>
</comment>
<dbReference type="PIRSF" id="PIRSF006221">
    <property type="entry name" value="Ketosamine-3-kinase"/>
    <property type="match status" value="1"/>
</dbReference>
<proteinExistence type="inferred from homology"/>
<dbReference type="InterPro" id="IPR011009">
    <property type="entry name" value="Kinase-like_dom_sf"/>
</dbReference>
<organism evidence="2 3">
    <name type="scientific">Limosilactobacillus ingluviei DSM 15946</name>
    <dbReference type="NCBI Taxonomy" id="1423760"/>
    <lineage>
        <taxon>Bacteria</taxon>
        <taxon>Bacillati</taxon>
        <taxon>Bacillota</taxon>
        <taxon>Bacilli</taxon>
        <taxon>Lactobacillales</taxon>
        <taxon>Lactobacillaceae</taxon>
        <taxon>Limosilactobacillus</taxon>
    </lineage>
</organism>
<comment type="caution">
    <text evidence="2">The sequence shown here is derived from an EMBL/GenBank/DDBJ whole genome shotgun (WGS) entry which is preliminary data.</text>
</comment>
<keyword evidence="1" id="KW-0418">Kinase</keyword>
<evidence type="ECO:0000313" key="2">
    <source>
        <dbReference type="EMBL" id="KRL89196.1"/>
    </source>
</evidence>
<dbReference type="GO" id="GO:0016301">
    <property type="term" value="F:kinase activity"/>
    <property type="evidence" value="ECO:0007669"/>
    <property type="project" value="UniProtKB-UniRule"/>
</dbReference>
<dbReference type="Gene3D" id="3.30.200.20">
    <property type="entry name" value="Phosphorylase Kinase, domain 1"/>
    <property type="match status" value="1"/>
</dbReference>
<dbReference type="SUPFAM" id="SSF56112">
    <property type="entry name" value="Protein kinase-like (PK-like)"/>
    <property type="match status" value="1"/>
</dbReference>
<gene>
    <name evidence="2" type="ORF">FC43_GL001818</name>
</gene>
<evidence type="ECO:0000256" key="1">
    <source>
        <dbReference type="PIRNR" id="PIRNR006221"/>
    </source>
</evidence>
<keyword evidence="1" id="KW-0808">Transferase</keyword>
<dbReference type="Proteomes" id="UP000050816">
    <property type="component" value="Unassembled WGS sequence"/>
</dbReference>